<comment type="subcellular location">
    <subcellularLocation>
        <location evidence="2">Mitochondrion inner membrane</location>
        <topology evidence="2">Peripheral membrane protein</topology>
        <orientation evidence="2">Matrix side</orientation>
    </subcellularLocation>
</comment>
<dbReference type="InterPro" id="IPR007763">
    <property type="entry name" value="NDUFA12"/>
</dbReference>
<dbReference type="EMBL" id="JALJOT010000013">
    <property type="protein sequence ID" value="KAK9904294.1"/>
    <property type="molecule type" value="Genomic_DNA"/>
</dbReference>
<proteinExistence type="inferred from homology"/>
<evidence type="ECO:0000313" key="4">
    <source>
        <dbReference type="EMBL" id="KAK9904294.1"/>
    </source>
</evidence>
<keyword evidence="2" id="KW-0496">Mitochondrion</keyword>
<keyword evidence="2" id="KW-0249">Electron transport</keyword>
<gene>
    <name evidence="4" type="ORF">WJX75_008570</name>
</gene>
<organism evidence="4 5">
    <name type="scientific">Coccomyxa subellipsoidea</name>
    <dbReference type="NCBI Taxonomy" id="248742"/>
    <lineage>
        <taxon>Eukaryota</taxon>
        <taxon>Viridiplantae</taxon>
        <taxon>Chlorophyta</taxon>
        <taxon>core chlorophytes</taxon>
        <taxon>Trebouxiophyceae</taxon>
        <taxon>Trebouxiophyceae incertae sedis</taxon>
        <taxon>Coccomyxaceae</taxon>
        <taxon>Coccomyxa</taxon>
    </lineage>
</organism>
<dbReference type="PANTHER" id="PTHR12910">
    <property type="entry name" value="NADH-UBIQUINONE OXIDOREDUCTASE SUBUNIT B17.2"/>
    <property type="match status" value="1"/>
</dbReference>
<dbReference type="Proteomes" id="UP001491310">
    <property type="component" value="Unassembled WGS sequence"/>
</dbReference>
<name>A0ABR2YFI4_9CHLO</name>
<dbReference type="PANTHER" id="PTHR12910:SF2">
    <property type="entry name" value="NADH DEHYDROGENASE [UBIQUINONE] 1 ALPHA SUBCOMPLEX SUBUNIT 12"/>
    <property type="match status" value="1"/>
</dbReference>
<evidence type="ECO:0000313" key="5">
    <source>
        <dbReference type="Proteomes" id="UP001491310"/>
    </source>
</evidence>
<protein>
    <recommendedName>
        <fullName evidence="2">NADH dehydrogenase [ubiquinone] 1 alpha subcomplex subunit 12</fullName>
    </recommendedName>
</protein>
<comment type="caution">
    <text evidence="4">The sequence shown here is derived from an EMBL/GenBank/DDBJ whole genome shotgun (WGS) entry which is preliminary data.</text>
</comment>
<keyword evidence="2" id="KW-0813">Transport</keyword>
<keyword evidence="2" id="KW-0999">Mitochondrion inner membrane</keyword>
<feature type="region of interest" description="Disordered" evidence="3">
    <location>
        <begin position="120"/>
        <end position="140"/>
    </location>
</feature>
<reference evidence="4 5" key="1">
    <citation type="journal article" date="2024" name="Nat. Commun.">
        <title>Phylogenomics reveals the evolutionary origins of lichenization in chlorophyte algae.</title>
        <authorList>
            <person name="Puginier C."/>
            <person name="Libourel C."/>
            <person name="Otte J."/>
            <person name="Skaloud P."/>
            <person name="Haon M."/>
            <person name="Grisel S."/>
            <person name="Petersen M."/>
            <person name="Berrin J.G."/>
            <person name="Delaux P.M."/>
            <person name="Dal Grande F."/>
            <person name="Keller J."/>
        </authorList>
    </citation>
    <scope>NUCLEOTIDE SEQUENCE [LARGE SCALE GENOMIC DNA]</scope>
    <source>
        <strain evidence="4 5">SAG 216-7</strain>
    </source>
</reference>
<dbReference type="Pfam" id="PF05071">
    <property type="entry name" value="NDUFA12"/>
    <property type="match status" value="1"/>
</dbReference>
<accession>A0ABR2YFI4</accession>
<evidence type="ECO:0000256" key="1">
    <source>
        <dbReference type="ARBA" id="ARBA00007355"/>
    </source>
</evidence>
<keyword evidence="2" id="KW-0679">Respiratory chain</keyword>
<evidence type="ECO:0000256" key="2">
    <source>
        <dbReference type="RuleBase" id="RU363103"/>
    </source>
</evidence>
<keyword evidence="2" id="KW-0472">Membrane</keyword>
<comment type="similarity">
    <text evidence="1 2">Belongs to the complex I NDUFA12 subunit family.</text>
</comment>
<comment type="function">
    <text evidence="2">Accessory subunit of the mitochondrial membrane respiratory chain NADH dehydrogenase (Complex I), that is believed not to be involved in catalysis. Complex I functions in the transfer of electrons from NADH to the respiratory chain. The immediate electron acceptor for the enzyme is believed to be ubiquinone.</text>
</comment>
<sequence>MALVKFLKETYKRDSVLDALKAGGWKAFLDGTLAQATFVHGPNATLVGSDGFGNKYFERMTEQYGRHRWVVFGDLNWPSGQEPSSVPPEWHSWLHCIRDSSPATMDVAYPIYHVPHHANKTGTPQSYAPKGAWQNPSKRNWKKVHVWDPTSAAPSA</sequence>
<keyword evidence="5" id="KW-1185">Reference proteome</keyword>
<evidence type="ECO:0000256" key="3">
    <source>
        <dbReference type="SAM" id="MobiDB-lite"/>
    </source>
</evidence>